<comment type="subcellular location">
    <subcellularLocation>
        <location evidence="2">Membrane</location>
        <topology evidence="2">Multi-pass membrane protein</topology>
    </subcellularLocation>
</comment>
<keyword evidence="3" id="KW-0645">Protease</keyword>
<feature type="transmembrane region" description="Helical" evidence="10">
    <location>
        <begin position="103"/>
        <end position="128"/>
    </location>
</feature>
<evidence type="ECO:0000259" key="11">
    <source>
        <dbReference type="Pfam" id="PF02163"/>
    </source>
</evidence>
<evidence type="ECO:0000256" key="4">
    <source>
        <dbReference type="ARBA" id="ARBA00022692"/>
    </source>
</evidence>
<gene>
    <name evidence="12" type="ORF">METZ01_LOCUS376242</name>
</gene>
<dbReference type="PANTHER" id="PTHR42837">
    <property type="entry name" value="REGULATOR OF SIGMA-E PROTEASE RSEP"/>
    <property type="match status" value="1"/>
</dbReference>
<dbReference type="Pfam" id="PF02163">
    <property type="entry name" value="Peptidase_M50"/>
    <property type="match status" value="1"/>
</dbReference>
<dbReference type="PANTHER" id="PTHR42837:SF2">
    <property type="entry name" value="MEMBRANE METALLOPROTEASE ARASP2, CHLOROPLASTIC-RELATED"/>
    <property type="match status" value="1"/>
</dbReference>
<keyword evidence="9 10" id="KW-0472">Membrane</keyword>
<evidence type="ECO:0000256" key="5">
    <source>
        <dbReference type="ARBA" id="ARBA00022801"/>
    </source>
</evidence>
<evidence type="ECO:0000256" key="3">
    <source>
        <dbReference type="ARBA" id="ARBA00022670"/>
    </source>
</evidence>
<sequence length="199" mass="22629">MEFLIKATQLIMSLSILVILHELGHFIPAKFFKTRVEKFYLFFDPWFSLVKKKIGDTEYGIGWLPLGGYVKISGMIDESMDKEQMQKPPESWEFRAKPTWQRLIIMLGGVTVNLLLGIFIYGMVLFAYGSKYLPNENLTDGIWCVSPLAKDLGFETGDKIIAVDNEKPQTFNGVFESLLYAESVTLERDGITKELALPS</sequence>
<proteinExistence type="predicted"/>
<dbReference type="AlphaFoldDB" id="A0A382TPL6"/>
<accession>A0A382TPL6</accession>
<keyword evidence="6" id="KW-0862">Zinc</keyword>
<dbReference type="EMBL" id="UINC01137817">
    <property type="protein sequence ID" value="SVD23388.1"/>
    <property type="molecule type" value="Genomic_DNA"/>
</dbReference>
<keyword evidence="5" id="KW-0378">Hydrolase</keyword>
<evidence type="ECO:0000256" key="9">
    <source>
        <dbReference type="ARBA" id="ARBA00023136"/>
    </source>
</evidence>
<feature type="domain" description="Peptidase M50" evidence="11">
    <location>
        <begin position="10"/>
        <end position="172"/>
    </location>
</feature>
<evidence type="ECO:0000256" key="7">
    <source>
        <dbReference type="ARBA" id="ARBA00022989"/>
    </source>
</evidence>
<dbReference type="GO" id="GO:0016020">
    <property type="term" value="C:membrane"/>
    <property type="evidence" value="ECO:0007669"/>
    <property type="project" value="UniProtKB-SubCell"/>
</dbReference>
<dbReference type="GO" id="GO:0004222">
    <property type="term" value="F:metalloendopeptidase activity"/>
    <property type="evidence" value="ECO:0007669"/>
    <property type="project" value="InterPro"/>
</dbReference>
<feature type="transmembrane region" description="Helical" evidence="10">
    <location>
        <begin position="12"/>
        <end position="32"/>
    </location>
</feature>
<protein>
    <recommendedName>
        <fullName evidence="11">Peptidase M50 domain-containing protein</fullName>
    </recommendedName>
</protein>
<name>A0A382TPL6_9ZZZZ</name>
<comment type="cofactor">
    <cofactor evidence="1">
        <name>Zn(2+)</name>
        <dbReference type="ChEBI" id="CHEBI:29105"/>
    </cofactor>
</comment>
<evidence type="ECO:0000313" key="12">
    <source>
        <dbReference type="EMBL" id="SVD23388.1"/>
    </source>
</evidence>
<dbReference type="CDD" id="cd06163">
    <property type="entry name" value="S2P-M50_PDZ_RseP-like"/>
    <property type="match status" value="1"/>
</dbReference>
<dbReference type="GO" id="GO:0006508">
    <property type="term" value="P:proteolysis"/>
    <property type="evidence" value="ECO:0007669"/>
    <property type="project" value="UniProtKB-KW"/>
</dbReference>
<dbReference type="InterPro" id="IPR008915">
    <property type="entry name" value="Peptidase_M50"/>
</dbReference>
<feature type="non-terminal residue" evidence="12">
    <location>
        <position position="199"/>
    </location>
</feature>
<evidence type="ECO:0000256" key="1">
    <source>
        <dbReference type="ARBA" id="ARBA00001947"/>
    </source>
</evidence>
<keyword evidence="7 10" id="KW-1133">Transmembrane helix</keyword>
<keyword evidence="8" id="KW-0482">Metalloprotease</keyword>
<evidence type="ECO:0000256" key="6">
    <source>
        <dbReference type="ARBA" id="ARBA00022833"/>
    </source>
</evidence>
<evidence type="ECO:0000256" key="8">
    <source>
        <dbReference type="ARBA" id="ARBA00023049"/>
    </source>
</evidence>
<reference evidence="12" key="1">
    <citation type="submission" date="2018-05" db="EMBL/GenBank/DDBJ databases">
        <authorList>
            <person name="Lanie J.A."/>
            <person name="Ng W.-L."/>
            <person name="Kazmierczak K.M."/>
            <person name="Andrzejewski T.M."/>
            <person name="Davidsen T.M."/>
            <person name="Wayne K.J."/>
            <person name="Tettelin H."/>
            <person name="Glass J.I."/>
            <person name="Rusch D."/>
            <person name="Podicherti R."/>
            <person name="Tsui H.-C.T."/>
            <person name="Winkler M.E."/>
        </authorList>
    </citation>
    <scope>NUCLEOTIDE SEQUENCE</scope>
</reference>
<evidence type="ECO:0000256" key="2">
    <source>
        <dbReference type="ARBA" id="ARBA00004141"/>
    </source>
</evidence>
<organism evidence="12">
    <name type="scientific">marine metagenome</name>
    <dbReference type="NCBI Taxonomy" id="408172"/>
    <lineage>
        <taxon>unclassified sequences</taxon>
        <taxon>metagenomes</taxon>
        <taxon>ecological metagenomes</taxon>
    </lineage>
</organism>
<dbReference type="InterPro" id="IPR004387">
    <property type="entry name" value="Pept_M50_Zn"/>
</dbReference>
<evidence type="ECO:0000256" key="10">
    <source>
        <dbReference type="SAM" id="Phobius"/>
    </source>
</evidence>
<keyword evidence="4 10" id="KW-0812">Transmembrane</keyword>